<dbReference type="PROSITE" id="PS00108">
    <property type="entry name" value="PROTEIN_KINASE_ST"/>
    <property type="match status" value="1"/>
</dbReference>
<organism evidence="15 16">
    <name type="scientific">Clavelina lepadiformis</name>
    <name type="common">Light-bulb sea squirt</name>
    <name type="synonym">Ascidia lepadiformis</name>
    <dbReference type="NCBI Taxonomy" id="159417"/>
    <lineage>
        <taxon>Eukaryota</taxon>
        <taxon>Metazoa</taxon>
        <taxon>Chordata</taxon>
        <taxon>Tunicata</taxon>
        <taxon>Ascidiacea</taxon>
        <taxon>Aplousobranchia</taxon>
        <taxon>Clavelinidae</taxon>
        <taxon>Clavelina</taxon>
    </lineage>
</organism>
<feature type="region of interest" description="Disordered" evidence="13">
    <location>
        <begin position="950"/>
        <end position="969"/>
    </location>
</feature>
<protein>
    <recommendedName>
        <fullName evidence="3">non-specific serine/threonine protein kinase</fullName>
        <ecNumber evidence="3">2.7.11.1</ecNumber>
    </recommendedName>
</protein>
<dbReference type="Proteomes" id="UP001642483">
    <property type="component" value="Unassembled WGS sequence"/>
</dbReference>
<feature type="compositionally biased region" description="Basic and acidic residues" evidence="13">
    <location>
        <begin position="383"/>
        <end position="402"/>
    </location>
</feature>
<feature type="region of interest" description="Disordered" evidence="13">
    <location>
        <begin position="294"/>
        <end position="332"/>
    </location>
</feature>
<keyword evidence="9" id="KW-0460">Magnesium</keyword>
<dbReference type="SMART" id="SM00220">
    <property type="entry name" value="S_TKc"/>
    <property type="match status" value="1"/>
</dbReference>
<keyword evidence="5" id="KW-0808">Transferase</keyword>
<feature type="region of interest" description="Disordered" evidence="13">
    <location>
        <begin position="569"/>
        <end position="603"/>
    </location>
</feature>
<comment type="catalytic activity">
    <reaction evidence="10">
        <text>L-threonyl-[protein] + ATP = O-phospho-L-threonyl-[protein] + ADP + H(+)</text>
        <dbReference type="Rhea" id="RHEA:46608"/>
        <dbReference type="Rhea" id="RHEA-COMP:11060"/>
        <dbReference type="Rhea" id="RHEA-COMP:11605"/>
        <dbReference type="ChEBI" id="CHEBI:15378"/>
        <dbReference type="ChEBI" id="CHEBI:30013"/>
        <dbReference type="ChEBI" id="CHEBI:30616"/>
        <dbReference type="ChEBI" id="CHEBI:61977"/>
        <dbReference type="ChEBI" id="CHEBI:456216"/>
        <dbReference type="EC" id="2.7.11.1"/>
    </reaction>
</comment>
<evidence type="ECO:0000256" key="4">
    <source>
        <dbReference type="ARBA" id="ARBA00022527"/>
    </source>
</evidence>
<feature type="domain" description="Protein kinase" evidence="14">
    <location>
        <begin position="659"/>
        <end position="914"/>
    </location>
</feature>
<evidence type="ECO:0000256" key="6">
    <source>
        <dbReference type="ARBA" id="ARBA00022741"/>
    </source>
</evidence>
<proteinExistence type="inferred from homology"/>
<keyword evidence="4" id="KW-0723">Serine/threonine-protein kinase</keyword>
<accession>A0ABP0GZ07</accession>
<dbReference type="PROSITE" id="PS00107">
    <property type="entry name" value="PROTEIN_KINASE_ATP"/>
    <property type="match status" value="1"/>
</dbReference>
<evidence type="ECO:0000256" key="7">
    <source>
        <dbReference type="ARBA" id="ARBA00022777"/>
    </source>
</evidence>
<dbReference type="EC" id="2.7.11.1" evidence="3"/>
<evidence type="ECO:0000256" key="1">
    <source>
        <dbReference type="ARBA" id="ARBA00001946"/>
    </source>
</evidence>
<dbReference type="PANTHER" id="PTHR22984:SF29">
    <property type="entry name" value="SERINE_THREONINE-PROTEIN KINASE PIM-1"/>
    <property type="match status" value="1"/>
</dbReference>
<sequence>MSTDGLHHTQLNSAFCQFVPNATSSVGHAMTHTSNVCDMILHGSVLNCVHVPDGSSPPQLWYAPNSISGSNPKPLSFGASPSSNSGALDGQVVCDFTGIADNVGKCVTVVDEETVGTAQDPSLPSEGFLSSSYAEYINTSPYVLKKFWNAENSKATAYVTQTSFGPMQPPTMPLIVPSSQVTSENIARRQAYYHQRHHPHASPNGSHLPGITNELKNKNRFSATGACGDSTVVRDSKMSLSSAPPSPNAGTLGGSLGSSYSRSYFNQLPQSQMVPLAITISNSNGYQRYITSPKKVSDMSTSSTLSSYSSSSLSSTHSLPSVSPRKRRADEEESYYHVGMHTKCNGDSSICHTCSTSDVTAGVNHVHLYDRTSTGSCSPVEQMMRRQDTSRDHNPQKRSKNDNDEDDDVVFVSMEGPSTVSMQKSGLSVASNAEVPYPFVTIPTQRHSSKSKRKSKKFPSKKNKRPVGDSKTSASPVSFAIPITAAYPAVVSNHQPAQPSPGFLVPSSSSANRSPCYETPVVPMTEQSGYFLRSSVNGRVVKKTTMSEKNYSQQGGRLTKKEQAVLASDKPVARYHTRSQQKRKDVVSQQAHFPVPQPSTSSVGEQMFQPITQNIEQTNASQSNNLKRAEDPVALTESVLPPTPNIADQRSSSSFKKIYDLKGLIGVGGGGSVYAGTRKSDNAQVAIKQVPKAKVKRWGKLDGRVVPIEFELLHKASYSGNKGVIKMLDWYERRNSYILVMERPQPVIDLFDYLNQHGALAENVAKNIFTQLVHAVRHCHTNGVIHRDIKDENVLLNLHTSEAKLIDFGCGTMLKNVPYTEFAGTPEFYPPEWFIERRYEGKRVDAWSLGVLLYTMVEAEVPFQKEKDIVVCELTHKRAQNTTSSACRHLIASMLQKDQRKRPTLEEVLRHPWMTNDHTLPAQALAPTPSKIRSVNSSEVLDTSDVYIDEANSSPVPPSPASPPISEQKQNKMMGHFQSERYLDFSSPSYSARVIGHRGVGPGSPVPIGIQSNECIVIS</sequence>
<dbReference type="Pfam" id="PF00069">
    <property type="entry name" value="Pkinase"/>
    <property type="match status" value="1"/>
</dbReference>
<evidence type="ECO:0000313" key="15">
    <source>
        <dbReference type="EMBL" id="CAK8696986.1"/>
    </source>
</evidence>
<feature type="compositionally biased region" description="Basic residues" evidence="13">
    <location>
        <begin position="447"/>
        <end position="465"/>
    </location>
</feature>
<evidence type="ECO:0000313" key="16">
    <source>
        <dbReference type="Proteomes" id="UP001642483"/>
    </source>
</evidence>
<evidence type="ECO:0000259" key="14">
    <source>
        <dbReference type="PROSITE" id="PS50011"/>
    </source>
</evidence>
<dbReference type="InterPro" id="IPR051138">
    <property type="entry name" value="PIM_Ser/Thr_kinase"/>
</dbReference>
<keyword evidence="7" id="KW-0418">Kinase</keyword>
<evidence type="ECO:0000256" key="11">
    <source>
        <dbReference type="ARBA" id="ARBA00048679"/>
    </source>
</evidence>
<evidence type="ECO:0000256" key="3">
    <source>
        <dbReference type="ARBA" id="ARBA00012513"/>
    </source>
</evidence>
<evidence type="ECO:0000256" key="9">
    <source>
        <dbReference type="ARBA" id="ARBA00022842"/>
    </source>
</evidence>
<dbReference type="InterPro" id="IPR008271">
    <property type="entry name" value="Ser/Thr_kinase_AS"/>
</dbReference>
<dbReference type="InterPro" id="IPR017441">
    <property type="entry name" value="Protein_kinase_ATP_BS"/>
</dbReference>
<reference evidence="15 16" key="1">
    <citation type="submission" date="2024-02" db="EMBL/GenBank/DDBJ databases">
        <authorList>
            <person name="Daric V."/>
            <person name="Darras S."/>
        </authorList>
    </citation>
    <scope>NUCLEOTIDE SEQUENCE [LARGE SCALE GENOMIC DNA]</scope>
</reference>
<dbReference type="InterPro" id="IPR000719">
    <property type="entry name" value="Prot_kinase_dom"/>
</dbReference>
<dbReference type="Gene3D" id="3.30.200.20">
    <property type="entry name" value="Phosphorylase Kinase, domain 1"/>
    <property type="match status" value="1"/>
</dbReference>
<feature type="region of interest" description="Disordered" evidence="13">
    <location>
        <begin position="194"/>
        <end position="213"/>
    </location>
</feature>
<comment type="similarity">
    <text evidence="2">Belongs to the protein kinase superfamily. CAMK Ser/Thr protein kinase family. PIM subfamily.</text>
</comment>
<dbReference type="PANTHER" id="PTHR22984">
    <property type="entry name" value="SERINE/THREONINE-PROTEIN KINASE PIM"/>
    <property type="match status" value="1"/>
</dbReference>
<keyword evidence="6 12" id="KW-0547">Nucleotide-binding</keyword>
<comment type="catalytic activity">
    <reaction evidence="11">
        <text>L-seryl-[protein] + ATP = O-phospho-L-seryl-[protein] + ADP + H(+)</text>
        <dbReference type="Rhea" id="RHEA:17989"/>
        <dbReference type="Rhea" id="RHEA-COMP:9863"/>
        <dbReference type="Rhea" id="RHEA-COMP:11604"/>
        <dbReference type="ChEBI" id="CHEBI:15378"/>
        <dbReference type="ChEBI" id="CHEBI:29999"/>
        <dbReference type="ChEBI" id="CHEBI:30616"/>
        <dbReference type="ChEBI" id="CHEBI:83421"/>
        <dbReference type="ChEBI" id="CHEBI:456216"/>
        <dbReference type="EC" id="2.7.11.1"/>
    </reaction>
</comment>
<feature type="region of interest" description="Disordered" evidence="13">
    <location>
        <begin position="440"/>
        <end position="475"/>
    </location>
</feature>
<evidence type="ECO:0000256" key="5">
    <source>
        <dbReference type="ARBA" id="ARBA00022679"/>
    </source>
</evidence>
<evidence type="ECO:0000256" key="8">
    <source>
        <dbReference type="ARBA" id="ARBA00022840"/>
    </source>
</evidence>
<feature type="compositionally biased region" description="Low complexity" evidence="13">
    <location>
        <begin position="298"/>
        <end position="323"/>
    </location>
</feature>
<comment type="caution">
    <text evidence="15">The sequence shown here is derived from an EMBL/GenBank/DDBJ whole genome shotgun (WGS) entry which is preliminary data.</text>
</comment>
<gene>
    <name evidence="15" type="ORF">CVLEPA_LOCUS30280</name>
</gene>
<evidence type="ECO:0000256" key="12">
    <source>
        <dbReference type="PROSITE-ProRule" id="PRU10141"/>
    </source>
</evidence>
<feature type="binding site" evidence="12">
    <location>
        <position position="688"/>
    </location>
    <ligand>
        <name>ATP</name>
        <dbReference type="ChEBI" id="CHEBI:30616"/>
    </ligand>
</feature>
<dbReference type="PROSITE" id="PS50011">
    <property type="entry name" value="PROTEIN_KINASE_DOM"/>
    <property type="match status" value="1"/>
</dbReference>
<feature type="region of interest" description="Disordered" evidence="13">
    <location>
        <begin position="371"/>
        <end position="408"/>
    </location>
</feature>
<feature type="region of interest" description="Disordered" evidence="13">
    <location>
        <begin position="495"/>
        <end position="515"/>
    </location>
</feature>
<dbReference type="EMBL" id="CAWYQH010000163">
    <property type="protein sequence ID" value="CAK8696986.1"/>
    <property type="molecule type" value="Genomic_DNA"/>
</dbReference>
<dbReference type="SUPFAM" id="SSF56112">
    <property type="entry name" value="Protein kinase-like (PK-like)"/>
    <property type="match status" value="1"/>
</dbReference>
<evidence type="ECO:0000256" key="10">
    <source>
        <dbReference type="ARBA" id="ARBA00047899"/>
    </source>
</evidence>
<name>A0ABP0GZ07_CLALP</name>
<dbReference type="InterPro" id="IPR011009">
    <property type="entry name" value="Kinase-like_dom_sf"/>
</dbReference>
<comment type="cofactor">
    <cofactor evidence="1">
        <name>Mg(2+)</name>
        <dbReference type="ChEBI" id="CHEBI:18420"/>
    </cofactor>
</comment>
<keyword evidence="8 12" id="KW-0067">ATP-binding</keyword>
<evidence type="ECO:0000256" key="2">
    <source>
        <dbReference type="ARBA" id="ARBA00005505"/>
    </source>
</evidence>
<evidence type="ECO:0000256" key="13">
    <source>
        <dbReference type="SAM" id="MobiDB-lite"/>
    </source>
</evidence>
<keyword evidence="16" id="KW-1185">Reference proteome</keyword>
<dbReference type="Gene3D" id="1.10.510.10">
    <property type="entry name" value="Transferase(Phosphotransferase) domain 1"/>
    <property type="match status" value="1"/>
</dbReference>